<organism evidence="1 2">
    <name type="scientific">Thalassiosira oceanica</name>
    <name type="common">Marine diatom</name>
    <dbReference type="NCBI Taxonomy" id="159749"/>
    <lineage>
        <taxon>Eukaryota</taxon>
        <taxon>Sar</taxon>
        <taxon>Stramenopiles</taxon>
        <taxon>Ochrophyta</taxon>
        <taxon>Bacillariophyta</taxon>
        <taxon>Coscinodiscophyceae</taxon>
        <taxon>Thalassiosirophycidae</taxon>
        <taxon>Thalassiosirales</taxon>
        <taxon>Thalassiosiraceae</taxon>
        <taxon>Thalassiosira</taxon>
    </lineage>
</organism>
<dbReference type="EMBL" id="AGNL01043973">
    <property type="protein sequence ID" value="EJK50331.1"/>
    <property type="molecule type" value="Genomic_DNA"/>
</dbReference>
<dbReference type="AlphaFoldDB" id="K0RN51"/>
<name>K0RN51_THAOC</name>
<sequence>TGDLSKVLHTSIELITMKSTKNAKTTHRDPMENQAGVQRFPENRQRRWQGKEIITQGTPILRYLLTKVNTNSNGKGVAVDLTRAVLLGQDMDKNNVQRRTILF</sequence>
<evidence type="ECO:0000313" key="1">
    <source>
        <dbReference type="EMBL" id="EJK50331.1"/>
    </source>
</evidence>
<proteinExistence type="predicted"/>
<accession>K0RN51</accession>
<comment type="caution">
    <text evidence="1">The sequence shown here is derived from an EMBL/GenBank/DDBJ whole genome shotgun (WGS) entry which is preliminary data.</text>
</comment>
<dbReference type="Proteomes" id="UP000266841">
    <property type="component" value="Unassembled WGS sequence"/>
</dbReference>
<reference evidence="1 2" key="1">
    <citation type="journal article" date="2012" name="Genome Biol.">
        <title>Genome and low-iron response of an oceanic diatom adapted to chronic iron limitation.</title>
        <authorList>
            <person name="Lommer M."/>
            <person name="Specht M."/>
            <person name="Roy A.S."/>
            <person name="Kraemer L."/>
            <person name="Andreson R."/>
            <person name="Gutowska M.A."/>
            <person name="Wolf J."/>
            <person name="Bergner S.V."/>
            <person name="Schilhabel M.B."/>
            <person name="Klostermeier U.C."/>
            <person name="Beiko R.G."/>
            <person name="Rosenstiel P."/>
            <person name="Hippler M."/>
            <person name="Laroche J."/>
        </authorList>
    </citation>
    <scope>NUCLEOTIDE SEQUENCE [LARGE SCALE GENOMIC DNA]</scope>
    <source>
        <strain evidence="1 2">CCMP1005</strain>
    </source>
</reference>
<feature type="non-terminal residue" evidence="1">
    <location>
        <position position="1"/>
    </location>
</feature>
<protein>
    <submittedName>
        <fullName evidence="1">Uncharacterized protein</fullName>
    </submittedName>
</protein>
<gene>
    <name evidence="1" type="ORF">THAOC_30715</name>
</gene>
<evidence type="ECO:0000313" key="2">
    <source>
        <dbReference type="Proteomes" id="UP000266841"/>
    </source>
</evidence>
<keyword evidence="2" id="KW-1185">Reference proteome</keyword>